<evidence type="ECO:0000259" key="1">
    <source>
        <dbReference type="SMART" id="SM00849"/>
    </source>
</evidence>
<protein>
    <submittedName>
        <fullName evidence="2">Glyoxylase, beta-lactamase superfamily II</fullName>
    </submittedName>
</protein>
<accession>A0A1I6EBK4</accession>
<dbReference type="Gene3D" id="3.60.15.10">
    <property type="entry name" value="Ribonuclease Z/Hydroxyacylglutathione hydrolase-like"/>
    <property type="match status" value="1"/>
</dbReference>
<dbReference type="SMART" id="SM00849">
    <property type="entry name" value="Lactamase_B"/>
    <property type="match status" value="1"/>
</dbReference>
<dbReference type="Proteomes" id="UP000199302">
    <property type="component" value="Unassembled WGS sequence"/>
</dbReference>
<dbReference type="Gene3D" id="1.10.10.10">
    <property type="entry name" value="Winged helix-like DNA-binding domain superfamily/Winged helix DNA-binding domain"/>
    <property type="match status" value="1"/>
</dbReference>
<dbReference type="RefSeq" id="WP_092081516.1">
    <property type="nucleotide sequence ID" value="NZ_FOYI01000009.1"/>
</dbReference>
<reference evidence="2 3" key="1">
    <citation type="submission" date="2016-10" db="EMBL/GenBank/DDBJ databases">
        <authorList>
            <person name="de Groot N.N."/>
        </authorList>
    </citation>
    <scope>NUCLEOTIDE SEQUENCE [LARGE SCALE GENOMIC DNA]</scope>
    <source>
        <strain evidence="3">KMM 9023,NRIC 0796,JCM 17311,KCTC 23692</strain>
    </source>
</reference>
<dbReference type="InterPro" id="IPR036866">
    <property type="entry name" value="RibonucZ/Hydroxyglut_hydro"/>
</dbReference>
<dbReference type="InterPro" id="IPR036388">
    <property type="entry name" value="WH-like_DNA-bd_sf"/>
</dbReference>
<dbReference type="PANTHER" id="PTHR42951:SF22">
    <property type="entry name" value="METALLO BETA-LACTAMASE SUPERFAMILY LIPOPROTEIN"/>
    <property type="match status" value="1"/>
</dbReference>
<dbReference type="PANTHER" id="PTHR42951">
    <property type="entry name" value="METALLO-BETA-LACTAMASE DOMAIN-CONTAINING"/>
    <property type="match status" value="1"/>
</dbReference>
<feature type="domain" description="Metallo-beta-lactamase" evidence="1">
    <location>
        <begin position="41"/>
        <end position="259"/>
    </location>
</feature>
<dbReference type="EMBL" id="FOYI01000009">
    <property type="protein sequence ID" value="SFR14971.1"/>
    <property type="molecule type" value="Genomic_DNA"/>
</dbReference>
<keyword evidence="3" id="KW-1185">Reference proteome</keyword>
<dbReference type="InterPro" id="IPR048933">
    <property type="entry name" value="B_lactamase-like_C"/>
</dbReference>
<dbReference type="InterPro" id="IPR050855">
    <property type="entry name" value="NDM-1-like"/>
</dbReference>
<evidence type="ECO:0000313" key="3">
    <source>
        <dbReference type="Proteomes" id="UP000199302"/>
    </source>
</evidence>
<dbReference type="InterPro" id="IPR001279">
    <property type="entry name" value="Metallo-B-lactamas"/>
</dbReference>
<dbReference type="Pfam" id="PF21221">
    <property type="entry name" value="B_lactamase-like_C"/>
    <property type="match status" value="1"/>
</dbReference>
<gene>
    <name evidence="2" type="ORF">SAMN04515673_10962</name>
</gene>
<name>A0A1I6EBK4_9RHOB</name>
<dbReference type="OrthoDB" id="2971563at2"/>
<dbReference type="SUPFAM" id="SSF56281">
    <property type="entry name" value="Metallo-hydrolase/oxidoreductase"/>
    <property type="match status" value="1"/>
</dbReference>
<proteinExistence type="predicted"/>
<dbReference type="STRING" id="871652.SAMN04515673_10962"/>
<sequence length="346" mass="38364">MDGAKGPIGYPFATPPEPGEVVEIAPGVLWTRLPLPKPLEHVNVYILEDEDGWTVVDTGLDTRLGREIWGRLLAGPLAGRPVARVLATHHHLDHLGLAGWFQKEHGAELLATRTCWLMARMLTLDVQERPTEETLAFWRGAGMDPETYARRLTERPLNFSDAVHPMPLGFRRLKDGDRLRLAGRDWAIRTGDGHSPEHATLWSRDDALVITGDQVLPSISSNLGVYATEPDADPVGDWLASCERLRQFARGDQIGLCGHGRPFTGLPVRFRQLIDNHHSALERLLAALDEPKTAADCFPVLFKRPIGTGEYGLALVEAVGHMNHLHATGRVTRTRRADGAWLFRAV</sequence>
<organism evidence="2 3">
    <name type="scientific">Poseidonocella sedimentorum</name>
    <dbReference type="NCBI Taxonomy" id="871652"/>
    <lineage>
        <taxon>Bacteria</taxon>
        <taxon>Pseudomonadati</taxon>
        <taxon>Pseudomonadota</taxon>
        <taxon>Alphaproteobacteria</taxon>
        <taxon>Rhodobacterales</taxon>
        <taxon>Roseobacteraceae</taxon>
        <taxon>Poseidonocella</taxon>
    </lineage>
</organism>
<dbReference type="AlphaFoldDB" id="A0A1I6EBK4"/>
<evidence type="ECO:0000313" key="2">
    <source>
        <dbReference type="EMBL" id="SFR14971.1"/>
    </source>
</evidence>
<dbReference type="Pfam" id="PF00753">
    <property type="entry name" value="Lactamase_B"/>
    <property type="match status" value="1"/>
</dbReference>